<dbReference type="Proteomes" id="UP000030518">
    <property type="component" value="Unassembled WGS sequence"/>
</dbReference>
<dbReference type="InterPro" id="IPR016181">
    <property type="entry name" value="Acyl_CoA_acyltransferase"/>
</dbReference>
<dbReference type="AlphaFoldDB" id="A0A0A2WH91"/>
<feature type="domain" description="N-acetyltransferase" evidence="3">
    <location>
        <begin position="3"/>
        <end position="162"/>
    </location>
</feature>
<dbReference type="PANTHER" id="PTHR43877">
    <property type="entry name" value="AMINOALKYLPHOSPHONATE N-ACETYLTRANSFERASE-RELATED-RELATED"/>
    <property type="match status" value="1"/>
</dbReference>
<name>A0A0A2WH91_9GAMM</name>
<evidence type="ECO:0000259" key="3">
    <source>
        <dbReference type="PROSITE" id="PS51186"/>
    </source>
</evidence>
<accession>A0A0A2WH91</accession>
<dbReference type="PANTHER" id="PTHR43877:SF2">
    <property type="entry name" value="AMINOALKYLPHOSPHONATE N-ACETYLTRANSFERASE-RELATED"/>
    <property type="match status" value="1"/>
</dbReference>
<evidence type="ECO:0000313" key="5">
    <source>
        <dbReference type="Proteomes" id="UP000030518"/>
    </source>
</evidence>
<dbReference type="InterPro" id="IPR016890">
    <property type="entry name" value="UCP028520"/>
</dbReference>
<dbReference type="RefSeq" id="WP_036168677.1">
    <property type="nucleotide sequence ID" value="NZ_JRKJ01000009.1"/>
</dbReference>
<evidence type="ECO:0000256" key="1">
    <source>
        <dbReference type="ARBA" id="ARBA00022679"/>
    </source>
</evidence>
<proteinExistence type="predicted"/>
<dbReference type="CDD" id="cd04301">
    <property type="entry name" value="NAT_SF"/>
    <property type="match status" value="1"/>
</dbReference>
<dbReference type="OrthoDB" id="6182349at2"/>
<dbReference type="InterPro" id="IPR050832">
    <property type="entry name" value="Bact_Acetyltransf"/>
</dbReference>
<keyword evidence="5" id="KW-1185">Reference proteome</keyword>
<keyword evidence="2" id="KW-0012">Acyltransferase</keyword>
<reference evidence="4 5" key="1">
    <citation type="submission" date="2014-09" db="EMBL/GenBank/DDBJ databases">
        <title>Genome sequences of Lysobacter dokdonensis DS-58.</title>
        <authorList>
            <person name="Kim J.F."/>
            <person name="Kwak M.-J."/>
        </authorList>
    </citation>
    <scope>NUCLEOTIDE SEQUENCE [LARGE SCALE GENOMIC DNA]</scope>
    <source>
        <strain evidence="4 5">DS-58</strain>
    </source>
</reference>
<evidence type="ECO:0000313" key="4">
    <source>
        <dbReference type="EMBL" id="KGQ19133.1"/>
    </source>
</evidence>
<dbReference type="InterPro" id="IPR000182">
    <property type="entry name" value="GNAT_dom"/>
</dbReference>
<organism evidence="4 5">
    <name type="scientific">Lysobacter dokdonensis DS-58</name>
    <dbReference type="NCBI Taxonomy" id="1300345"/>
    <lineage>
        <taxon>Bacteria</taxon>
        <taxon>Pseudomonadati</taxon>
        <taxon>Pseudomonadota</taxon>
        <taxon>Gammaproteobacteria</taxon>
        <taxon>Lysobacterales</taxon>
        <taxon>Lysobacteraceae</taxon>
        <taxon>Noviluteimonas</taxon>
    </lineage>
</organism>
<sequence>MSLRVRDIAPGDTGAILALNLESEAVLSPMDAARYAHLLAQSAYGRVLEEGGIVVAFLLAFREGADYDSVNYRWFDGRYDAFLYVDRVVVAASHQGRGLGARLYGGLFAFARAAGVPNVTCEFDIDPPNEASRRFHSRYGFTEVGTQDLPGGKRVSMQRAPA</sequence>
<evidence type="ECO:0000256" key="2">
    <source>
        <dbReference type="ARBA" id="ARBA00023315"/>
    </source>
</evidence>
<dbReference type="STRING" id="1300345.LF41_3165"/>
<dbReference type="PATRIC" id="fig|1300345.3.peg.1702"/>
<dbReference type="SUPFAM" id="SSF55729">
    <property type="entry name" value="Acyl-CoA N-acyltransferases (Nat)"/>
    <property type="match status" value="1"/>
</dbReference>
<dbReference type="Gene3D" id="3.40.630.30">
    <property type="match status" value="1"/>
</dbReference>
<dbReference type="eggNOG" id="COG3818">
    <property type="taxonomic scope" value="Bacteria"/>
</dbReference>
<comment type="caution">
    <text evidence="4">The sequence shown here is derived from an EMBL/GenBank/DDBJ whole genome shotgun (WGS) entry which is preliminary data.</text>
</comment>
<keyword evidence="1 4" id="KW-0808">Transferase</keyword>
<protein>
    <submittedName>
        <fullName evidence="4">Acetyltransferase, GNAT family</fullName>
    </submittedName>
</protein>
<dbReference type="PIRSF" id="PIRSF028520">
    <property type="entry name" value="UCP028520"/>
    <property type="match status" value="1"/>
</dbReference>
<dbReference type="Pfam" id="PF00583">
    <property type="entry name" value="Acetyltransf_1"/>
    <property type="match status" value="1"/>
</dbReference>
<dbReference type="EMBL" id="JRKJ01000009">
    <property type="protein sequence ID" value="KGQ19133.1"/>
    <property type="molecule type" value="Genomic_DNA"/>
</dbReference>
<gene>
    <name evidence="4" type="ORF">LF41_3165</name>
</gene>
<dbReference type="PROSITE" id="PS51186">
    <property type="entry name" value="GNAT"/>
    <property type="match status" value="1"/>
</dbReference>
<dbReference type="GO" id="GO:0016747">
    <property type="term" value="F:acyltransferase activity, transferring groups other than amino-acyl groups"/>
    <property type="evidence" value="ECO:0007669"/>
    <property type="project" value="InterPro"/>
</dbReference>